<feature type="chain" id="PRO_5044287916" evidence="1">
    <location>
        <begin position="28"/>
        <end position="166"/>
    </location>
</feature>
<reference evidence="2" key="1">
    <citation type="submission" date="2024-07" db="EMBL/GenBank/DDBJ databases">
        <authorList>
            <person name="Yu S.T."/>
        </authorList>
    </citation>
    <scope>NUCLEOTIDE SEQUENCE</scope>
    <source>
        <strain evidence="2">R21</strain>
    </source>
</reference>
<protein>
    <submittedName>
        <fullName evidence="2">Uncharacterized protein</fullName>
    </submittedName>
</protein>
<evidence type="ECO:0000256" key="1">
    <source>
        <dbReference type="SAM" id="SignalP"/>
    </source>
</evidence>
<feature type="signal peptide" evidence="1">
    <location>
        <begin position="1"/>
        <end position="27"/>
    </location>
</feature>
<dbReference type="EMBL" id="CP163435">
    <property type="protein sequence ID" value="XDQ26714.1"/>
    <property type="molecule type" value="Genomic_DNA"/>
</dbReference>
<dbReference type="RefSeq" id="WP_369233967.1">
    <property type="nucleotide sequence ID" value="NZ_CP163435.1"/>
</dbReference>
<gene>
    <name evidence="2" type="ORF">AB5J56_19260</name>
</gene>
<proteinExistence type="predicted"/>
<sequence length="166" mass="18022">MSARPLKAFFALAAAASLALAAAPARAATDPDPSVWTDLSKTYDATSAYAYEPFGVADRYVRTDDCVANPPEGGMGYHYVKKKNIGSLDPAAPAALLYEDRGDGKRRLVAVEWVVADTGQATPKLFGQTFQKNELPGHFTLHAWLYKPNPRGLFHSWNPRVTCPAP</sequence>
<accession>A0AB39P8M6</accession>
<dbReference type="AlphaFoldDB" id="A0AB39P8M6"/>
<evidence type="ECO:0000313" key="2">
    <source>
        <dbReference type="EMBL" id="XDQ26714.1"/>
    </source>
</evidence>
<name>A0AB39P8M6_9ACTN</name>
<keyword evidence="1" id="KW-0732">Signal</keyword>
<organism evidence="2">
    <name type="scientific">Streptomyces sp. R21</name>
    <dbReference type="NCBI Taxonomy" id="3238627"/>
    <lineage>
        <taxon>Bacteria</taxon>
        <taxon>Bacillati</taxon>
        <taxon>Actinomycetota</taxon>
        <taxon>Actinomycetes</taxon>
        <taxon>Kitasatosporales</taxon>
        <taxon>Streptomycetaceae</taxon>
        <taxon>Streptomyces</taxon>
    </lineage>
</organism>